<sequence>MNQNKQYKLQKMKLFTTSLLFVAGGFLYLSFVLDCHWLRAVSEAALIGGIADWFAVEALFRHPLGLPIPHTAIIPKSKDENGMEVSTQSSYNEEILRIIQQWMPHILILSPESLKERLKERVKGYLETI</sequence>
<dbReference type="GO" id="GO:0005886">
    <property type="term" value="C:plasma membrane"/>
    <property type="evidence" value="ECO:0007669"/>
    <property type="project" value="TreeGrafter"/>
</dbReference>
<gene>
    <name evidence="2" type="ORF">CQA58_01950</name>
</gene>
<keyword evidence="1" id="KW-0472">Membrane</keyword>
<comment type="caution">
    <text evidence="2">The sequence shown here is derived from an EMBL/GenBank/DDBJ whole genome shotgun (WGS) entry which is preliminary data.</text>
</comment>
<dbReference type="RefSeq" id="WP_115569038.1">
    <property type="nucleotide sequence ID" value="NZ_NXLV01000002.1"/>
</dbReference>
<dbReference type="Pfam" id="PF04286">
    <property type="entry name" value="DUF445"/>
    <property type="match status" value="1"/>
</dbReference>
<dbReference type="AlphaFoldDB" id="A0A3D8J2W3"/>
<name>A0A3D8J2W3_9HELI</name>
<evidence type="ECO:0000313" key="2">
    <source>
        <dbReference type="EMBL" id="RDU71828.1"/>
    </source>
</evidence>
<organism evidence="2 3">
    <name type="scientific">Helicobacter brantae</name>
    <dbReference type="NCBI Taxonomy" id="375927"/>
    <lineage>
        <taxon>Bacteria</taxon>
        <taxon>Pseudomonadati</taxon>
        <taxon>Campylobacterota</taxon>
        <taxon>Epsilonproteobacteria</taxon>
        <taxon>Campylobacterales</taxon>
        <taxon>Helicobacteraceae</taxon>
        <taxon>Helicobacter</taxon>
    </lineage>
</organism>
<keyword evidence="1" id="KW-0812">Transmembrane</keyword>
<dbReference type="EMBL" id="NXLV01000002">
    <property type="protein sequence ID" value="RDU71828.1"/>
    <property type="molecule type" value="Genomic_DNA"/>
</dbReference>
<dbReference type="OrthoDB" id="6521217at2"/>
<evidence type="ECO:0000313" key="3">
    <source>
        <dbReference type="Proteomes" id="UP000257045"/>
    </source>
</evidence>
<dbReference type="PANTHER" id="PTHR38442:SF1">
    <property type="entry name" value="INNER MEMBRANE PROTEIN"/>
    <property type="match status" value="1"/>
</dbReference>
<dbReference type="InterPro" id="IPR007383">
    <property type="entry name" value="DUF445"/>
</dbReference>
<keyword evidence="3" id="KW-1185">Reference proteome</keyword>
<proteinExistence type="predicted"/>
<protein>
    <submittedName>
        <fullName evidence="2">Uncharacterized protein</fullName>
    </submittedName>
</protein>
<feature type="transmembrane region" description="Helical" evidence="1">
    <location>
        <begin position="12"/>
        <end position="31"/>
    </location>
</feature>
<evidence type="ECO:0000256" key="1">
    <source>
        <dbReference type="SAM" id="Phobius"/>
    </source>
</evidence>
<keyword evidence="1" id="KW-1133">Transmembrane helix</keyword>
<dbReference type="PANTHER" id="PTHR38442">
    <property type="entry name" value="INNER MEMBRANE PROTEIN-RELATED"/>
    <property type="match status" value="1"/>
</dbReference>
<dbReference type="Proteomes" id="UP000257045">
    <property type="component" value="Unassembled WGS sequence"/>
</dbReference>
<accession>A0A3D8J2W3</accession>
<reference evidence="2 3" key="1">
    <citation type="submission" date="2018-04" db="EMBL/GenBank/DDBJ databases">
        <title>Novel Campyloabacter and Helicobacter Species and Strains.</title>
        <authorList>
            <person name="Mannion A.J."/>
            <person name="Shen Z."/>
            <person name="Fox J.G."/>
        </authorList>
    </citation>
    <scope>NUCLEOTIDE SEQUENCE [LARGE SCALE GENOMIC DNA]</scope>
    <source>
        <strain evidence="2 3">MIT 04-9366</strain>
    </source>
</reference>